<dbReference type="Proteomes" id="UP001055219">
    <property type="component" value="Unassembled WGS sequence"/>
</dbReference>
<dbReference type="PANTHER" id="PTHR41774">
    <property type="match status" value="1"/>
</dbReference>
<dbReference type="Gene3D" id="3.30.70.120">
    <property type="match status" value="1"/>
</dbReference>
<reference evidence="2" key="2">
    <citation type="submission" date="2022-07" db="EMBL/GenBank/DDBJ databases">
        <authorList>
            <person name="Goncalves M.F.M."/>
            <person name="Hilario S."/>
            <person name="Van De Peer Y."/>
            <person name="Esteves A.C."/>
            <person name="Alves A."/>
        </authorList>
    </citation>
    <scope>NUCLEOTIDE SEQUENCE</scope>
    <source>
        <strain evidence="2">MUM 19.33</strain>
    </source>
</reference>
<proteinExistence type="predicted"/>
<dbReference type="GeneID" id="75833959"/>
<sequence>MSRYVLTFFTPPPSLAVIKRALFATGAGQYPNYAECCFVTPGTGSFRPTQGAHPTIGTVGAVEQVDELRVEVVCKGDVIKAAVAALKESHPYEEVAYYVTKLEDF</sequence>
<accession>A0A9P9XY39</accession>
<dbReference type="PANTHER" id="PTHR41774:SF1">
    <property type="entry name" value="NGG1P INTERACTING FACTOR NIF3"/>
    <property type="match status" value="1"/>
</dbReference>
<dbReference type="RefSeq" id="XP_051360865.1">
    <property type="nucleotide sequence ID" value="XM_051507950.1"/>
</dbReference>
<keyword evidence="3" id="KW-1185">Reference proteome</keyword>
<dbReference type="AlphaFoldDB" id="A0A9P9XY39"/>
<protein>
    <recommendedName>
        <fullName evidence="1">ATP phosphoribosyltransferase</fullName>
    </recommendedName>
</protein>
<evidence type="ECO:0000313" key="3">
    <source>
        <dbReference type="Proteomes" id="UP001055219"/>
    </source>
</evidence>
<dbReference type="EMBL" id="JAGIXG020000038">
    <property type="protein sequence ID" value="KAI6780009.1"/>
    <property type="molecule type" value="Genomic_DNA"/>
</dbReference>
<name>A0A9P9XY39_9HYPO</name>
<dbReference type="SUPFAM" id="SSF102705">
    <property type="entry name" value="NIF3 (NGG1p interacting factor 3)-like"/>
    <property type="match status" value="1"/>
</dbReference>
<dbReference type="InterPro" id="IPR015867">
    <property type="entry name" value="N-reg_PII/ATP_PRibTrfase_C"/>
</dbReference>
<dbReference type="InterPro" id="IPR036069">
    <property type="entry name" value="DUF34/NIF3_sf"/>
</dbReference>
<evidence type="ECO:0000256" key="1">
    <source>
        <dbReference type="ARBA" id="ARBA00020998"/>
    </source>
</evidence>
<reference evidence="2" key="1">
    <citation type="journal article" date="2021" name="J Fungi (Basel)">
        <title>Genomic and Metabolomic Analyses of the Marine Fungus Emericellopsis cladophorae: Insights into Saltwater Adaptability Mechanisms and Its Biosynthetic Potential.</title>
        <authorList>
            <person name="Goncalves M.F.M."/>
            <person name="Hilario S."/>
            <person name="Van de Peer Y."/>
            <person name="Esteves A.C."/>
            <person name="Alves A."/>
        </authorList>
    </citation>
    <scope>NUCLEOTIDE SEQUENCE</scope>
    <source>
        <strain evidence="2">MUM 19.33</strain>
    </source>
</reference>
<gene>
    <name evidence="2" type="ORF">J7T54_007485</name>
</gene>
<comment type="caution">
    <text evidence="2">The sequence shown here is derived from an EMBL/GenBank/DDBJ whole genome shotgun (WGS) entry which is preliminary data.</text>
</comment>
<organism evidence="2 3">
    <name type="scientific">Emericellopsis cladophorae</name>
    <dbReference type="NCBI Taxonomy" id="2686198"/>
    <lineage>
        <taxon>Eukaryota</taxon>
        <taxon>Fungi</taxon>
        <taxon>Dikarya</taxon>
        <taxon>Ascomycota</taxon>
        <taxon>Pezizomycotina</taxon>
        <taxon>Sordariomycetes</taxon>
        <taxon>Hypocreomycetidae</taxon>
        <taxon>Hypocreales</taxon>
        <taxon>Bionectriaceae</taxon>
        <taxon>Emericellopsis</taxon>
    </lineage>
</organism>
<dbReference type="OrthoDB" id="15981at2759"/>
<evidence type="ECO:0000313" key="2">
    <source>
        <dbReference type="EMBL" id="KAI6780009.1"/>
    </source>
</evidence>